<dbReference type="Proteomes" id="UP001275932">
    <property type="component" value="Unassembled WGS sequence"/>
</dbReference>
<keyword evidence="2" id="KW-0812">Transmembrane</keyword>
<name>A0ABU4WJR1_9BACT</name>
<keyword evidence="5" id="KW-1185">Reference proteome</keyword>
<dbReference type="RefSeq" id="WP_370397462.1">
    <property type="nucleotide sequence ID" value="NZ_JALBUT010000008.1"/>
</dbReference>
<accession>A0ABU4WJR1</accession>
<dbReference type="PANTHER" id="PTHR30576">
    <property type="entry name" value="COLANIC BIOSYNTHESIS UDP-GLUCOSE LIPID CARRIER TRANSFERASE"/>
    <property type="match status" value="1"/>
</dbReference>
<evidence type="ECO:0000259" key="3">
    <source>
        <dbReference type="Pfam" id="PF02397"/>
    </source>
</evidence>
<evidence type="ECO:0000313" key="4">
    <source>
        <dbReference type="EMBL" id="MDX8416008.1"/>
    </source>
</evidence>
<gene>
    <name evidence="4" type="ORF">MOX91_07450</name>
</gene>
<dbReference type="PANTHER" id="PTHR30576:SF8">
    <property type="entry name" value="UNDECAPRENYL-PHOSPHATE GALACTOSE PHOSPHOTRANSFERASE"/>
    <property type="match status" value="1"/>
</dbReference>
<feature type="domain" description="Bacterial sugar transferase" evidence="3">
    <location>
        <begin position="7"/>
        <end position="181"/>
    </location>
</feature>
<keyword evidence="4" id="KW-0808">Transferase</keyword>
<evidence type="ECO:0000256" key="1">
    <source>
        <dbReference type="ARBA" id="ARBA00006464"/>
    </source>
</evidence>
<protein>
    <submittedName>
        <fullName evidence="4">Sugar transferase</fullName>
    </submittedName>
</protein>
<dbReference type="GO" id="GO:0016740">
    <property type="term" value="F:transferase activity"/>
    <property type="evidence" value="ECO:0007669"/>
    <property type="project" value="UniProtKB-KW"/>
</dbReference>
<keyword evidence="2" id="KW-1133">Transmembrane helix</keyword>
<sequence>MYKNFFKRFFDFVFSAVLIVLLLPVFFAVWLLIRLKMGSPAIFKQARPGRDEKIFYIMKFRTMDNAKDSFGNLLPDEARLTPLGKFLRKTSLDEIPQLLNVFKGEMSFIGPRPLLPQYLPYYTEEEKSRHSVRPGISGLAQVSGRNCISWDEKLAFDVKYVKNVSFLSDLKIAVLTLKKVLRCEGVNCVPNERSLCEERGGGK</sequence>
<dbReference type="EMBL" id="JALBUT010000008">
    <property type="protein sequence ID" value="MDX8416008.1"/>
    <property type="molecule type" value="Genomic_DNA"/>
</dbReference>
<comment type="similarity">
    <text evidence="1">Belongs to the bacterial sugar transferase family.</text>
</comment>
<keyword evidence="2" id="KW-0472">Membrane</keyword>
<dbReference type="Pfam" id="PF02397">
    <property type="entry name" value="Bac_transf"/>
    <property type="match status" value="1"/>
</dbReference>
<evidence type="ECO:0000256" key="2">
    <source>
        <dbReference type="SAM" id="Phobius"/>
    </source>
</evidence>
<evidence type="ECO:0000313" key="5">
    <source>
        <dbReference type="Proteomes" id="UP001275932"/>
    </source>
</evidence>
<proteinExistence type="inferred from homology"/>
<comment type="caution">
    <text evidence="4">The sequence shown here is derived from an EMBL/GenBank/DDBJ whole genome shotgun (WGS) entry which is preliminary data.</text>
</comment>
<organism evidence="4 5">
    <name type="scientific">Intestinicryptomonas porci</name>
    <dbReference type="NCBI Taxonomy" id="2926320"/>
    <lineage>
        <taxon>Bacteria</taxon>
        <taxon>Pseudomonadati</taxon>
        <taxon>Verrucomicrobiota</taxon>
        <taxon>Opitutia</taxon>
        <taxon>Opitutales</taxon>
        <taxon>Intestinicryptomonaceae</taxon>
        <taxon>Intestinicryptomonas</taxon>
    </lineage>
</organism>
<feature type="transmembrane region" description="Helical" evidence="2">
    <location>
        <begin position="12"/>
        <end position="33"/>
    </location>
</feature>
<reference evidence="4 5" key="1">
    <citation type="submission" date="2022-03" db="EMBL/GenBank/DDBJ databases">
        <title>Novel taxa within the pig intestine.</title>
        <authorList>
            <person name="Wylensek D."/>
            <person name="Bishof K."/>
            <person name="Afrizal A."/>
            <person name="Clavel T."/>
        </authorList>
    </citation>
    <scope>NUCLEOTIDE SEQUENCE [LARGE SCALE GENOMIC DNA]</scope>
    <source>
        <strain evidence="4 5">CLA-KB-P66</strain>
    </source>
</reference>
<dbReference type="InterPro" id="IPR003362">
    <property type="entry name" value="Bact_transf"/>
</dbReference>